<proteinExistence type="predicted"/>
<comment type="caution">
    <text evidence="1">The sequence shown here is derived from an EMBL/GenBank/DDBJ whole genome shotgun (WGS) entry which is preliminary data.</text>
</comment>
<evidence type="ECO:0000313" key="1">
    <source>
        <dbReference type="EMBL" id="PZM97828.1"/>
    </source>
</evidence>
<protein>
    <submittedName>
        <fullName evidence="1">Uncharacterized protein</fullName>
    </submittedName>
</protein>
<reference evidence="1" key="1">
    <citation type="submission" date="2018-05" db="EMBL/GenBank/DDBJ databases">
        <authorList>
            <person name="Lanie J.A."/>
            <person name="Ng W.-L."/>
            <person name="Kazmierczak K.M."/>
            <person name="Andrzejewski T.M."/>
            <person name="Davidsen T.M."/>
            <person name="Wayne K.J."/>
            <person name="Tettelin H."/>
            <person name="Glass J.I."/>
            <person name="Rusch D."/>
            <person name="Podicherti R."/>
            <person name="Tsui H.-C.T."/>
            <person name="Winkler M.E."/>
        </authorList>
    </citation>
    <scope>NUCLEOTIDE SEQUENCE</scope>
    <source>
        <strain evidence="1">ZC4RG45</strain>
    </source>
</reference>
<accession>A0A2W4JI78</accession>
<name>A0A2W4JI78_9PSEU</name>
<sequence length="75" mass="8526">MTTVRSAWAHPAAAAGHSASEATVRSAWAHRMHRVRELLGRLTEVVARAHRIHRVRDLPEFHLILQRCCAHDTSR</sequence>
<gene>
    <name evidence="1" type="ORF">DIU77_08745</name>
</gene>
<dbReference type="AlphaFoldDB" id="A0A2W4JI78"/>
<organism evidence="1">
    <name type="scientific">Thermocrispum agreste</name>
    <dbReference type="NCBI Taxonomy" id="37925"/>
    <lineage>
        <taxon>Bacteria</taxon>
        <taxon>Bacillati</taxon>
        <taxon>Actinomycetota</taxon>
        <taxon>Actinomycetes</taxon>
        <taxon>Pseudonocardiales</taxon>
        <taxon>Pseudonocardiaceae</taxon>
        <taxon>Thermocrispum</taxon>
    </lineage>
</organism>
<dbReference type="EMBL" id="QGUI01000285">
    <property type="protein sequence ID" value="PZM97828.1"/>
    <property type="molecule type" value="Genomic_DNA"/>
</dbReference>